<protein>
    <submittedName>
        <fullName evidence="1">Uncharacterized protein</fullName>
    </submittedName>
</protein>
<evidence type="ECO:0000313" key="1">
    <source>
        <dbReference type="EMBL" id="KAK2117553.1"/>
    </source>
</evidence>
<dbReference type="Proteomes" id="UP001266305">
    <property type="component" value="Unassembled WGS sequence"/>
</dbReference>
<reference evidence="1 2" key="1">
    <citation type="submission" date="2023-05" db="EMBL/GenBank/DDBJ databases">
        <title>B98-5 Cell Line De Novo Hybrid Assembly: An Optical Mapping Approach.</title>
        <authorList>
            <person name="Kananen K."/>
            <person name="Auerbach J.A."/>
            <person name="Kautto E."/>
            <person name="Blachly J.S."/>
        </authorList>
    </citation>
    <scope>NUCLEOTIDE SEQUENCE [LARGE SCALE GENOMIC DNA]</scope>
    <source>
        <strain evidence="1">B95-8</strain>
        <tissue evidence="1">Cell line</tissue>
    </source>
</reference>
<feature type="non-terminal residue" evidence="1">
    <location>
        <position position="1"/>
    </location>
</feature>
<proteinExistence type="predicted"/>
<keyword evidence="2" id="KW-1185">Reference proteome</keyword>
<accession>A0ABQ9W7F7</accession>
<evidence type="ECO:0000313" key="2">
    <source>
        <dbReference type="Proteomes" id="UP001266305"/>
    </source>
</evidence>
<sequence length="88" mass="9750">SGMIRTEEADYFLKPLPSHLVGKLSSTAQGSSPSHVLYKRSTEPRASGASEVLVTSRTRELAHGYLRSSNLHLGQPQKQHFCGRRKKC</sequence>
<dbReference type="EMBL" id="JASSZA010000002">
    <property type="protein sequence ID" value="KAK2117553.1"/>
    <property type="molecule type" value="Genomic_DNA"/>
</dbReference>
<name>A0ABQ9W7F7_SAGOE</name>
<organism evidence="1 2">
    <name type="scientific">Saguinus oedipus</name>
    <name type="common">Cotton-top tamarin</name>
    <name type="synonym">Oedipomidas oedipus</name>
    <dbReference type="NCBI Taxonomy" id="9490"/>
    <lineage>
        <taxon>Eukaryota</taxon>
        <taxon>Metazoa</taxon>
        <taxon>Chordata</taxon>
        <taxon>Craniata</taxon>
        <taxon>Vertebrata</taxon>
        <taxon>Euteleostomi</taxon>
        <taxon>Mammalia</taxon>
        <taxon>Eutheria</taxon>
        <taxon>Euarchontoglires</taxon>
        <taxon>Primates</taxon>
        <taxon>Haplorrhini</taxon>
        <taxon>Platyrrhini</taxon>
        <taxon>Cebidae</taxon>
        <taxon>Callitrichinae</taxon>
        <taxon>Saguinus</taxon>
    </lineage>
</organism>
<gene>
    <name evidence="1" type="ORF">P7K49_004439</name>
</gene>
<feature type="non-terminal residue" evidence="1">
    <location>
        <position position="88"/>
    </location>
</feature>
<comment type="caution">
    <text evidence="1">The sequence shown here is derived from an EMBL/GenBank/DDBJ whole genome shotgun (WGS) entry which is preliminary data.</text>
</comment>